<evidence type="ECO:0000256" key="2">
    <source>
        <dbReference type="SAM" id="Phobius"/>
    </source>
</evidence>
<accession>A0ABV7KU63</accession>
<name>A0ABV7KU63_9PROT</name>
<dbReference type="PROSITE" id="PS50943">
    <property type="entry name" value="HTH_CROC1"/>
    <property type="match status" value="1"/>
</dbReference>
<protein>
    <submittedName>
        <fullName evidence="4">Helix-turn-helix domain-containing protein</fullName>
    </submittedName>
</protein>
<dbReference type="InterPro" id="IPR010982">
    <property type="entry name" value="Lambda_DNA-bd_dom_sf"/>
</dbReference>
<feature type="compositionally biased region" description="Low complexity" evidence="1">
    <location>
        <begin position="176"/>
        <end position="199"/>
    </location>
</feature>
<dbReference type="Gene3D" id="1.10.260.40">
    <property type="entry name" value="lambda repressor-like DNA-binding domains"/>
    <property type="match status" value="1"/>
</dbReference>
<feature type="compositionally biased region" description="Low complexity" evidence="1">
    <location>
        <begin position="270"/>
        <end position="293"/>
    </location>
</feature>
<dbReference type="EMBL" id="JBHRTR010000002">
    <property type="protein sequence ID" value="MFC3225629.1"/>
    <property type="molecule type" value="Genomic_DNA"/>
</dbReference>
<dbReference type="Proteomes" id="UP001595528">
    <property type="component" value="Unassembled WGS sequence"/>
</dbReference>
<proteinExistence type="predicted"/>
<dbReference type="PANTHER" id="PTHR34475">
    <property type="match status" value="1"/>
</dbReference>
<dbReference type="CDD" id="cd00093">
    <property type="entry name" value="HTH_XRE"/>
    <property type="match status" value="1"/>
</dbReference>
<feature type="compositionally biased region" description="Low complexity" evidence="1">
    <location>
        <begin position="338"/>
        <end position="355"/>
    </location>
</feature>
<comment type="caution">
    <text evidence="4">The sequence shown here is derived from an EMBL/GenBank/DDBJ whole genome shotgun (WGS) entry which is preliminary data.</text>
</comment>
<evidence type="ECO:0000313" key="5">
    <source>
        <dbReference type="Proteomes" id="UP001595528"/>
    </source>
</evidence>
<organism evidence="4 5">
    <name type="scientific">Marinibaculum pumilum</name>
    <dbReference type="NCBI Taxonomy" id="1766165"/>
    <lineage>
        <taxon>Bacteria</taxon>
        <taxon>Pseudomonadati</taxon>
        <taxon>Pseudomonadota</taxon>
        <taxon>Alphaproteobacteria</taxon>
        <taxon>Rhodospirillales</taxon>
        <taxon>Rhodospirillaceae</taxon>
        <taxon>Marinibaculum</taxon>
    </lineage>
</organism>
<keyword evidence="2" id="KW-0472">Membrane</keyword>
<dbReference type="Pfam" id="PF13413">
    <property type="entry name" value="HTH_25"/>
    <property type="match status" value="1"/>
</dbReference>
<keyword evidence="2" id="KW-0812">Transmembrane</keyword>
<evidence type="ECO:0000313" key="4">
    <source>
        <dbReference type="EMBL" id="MFC3225629.1"/>
    </source>
</evidence>
<dbReference type="RefSeq" id="WP_379897356.1">
    <property type="nucleotide sequence ID" value="NZ_JBHRTR010000002.1"/>
</dbReference>
<dbReference type="Pfam" id="PF13464">
    <property type="entry name" value="RodZ_C"/>
    <property type="match status" value="1"/>
</dbReference>
<evidence type="ECO:0000256" key="1">
    <source>
        <dbReference type="SAM" id="MobiDB-lite"/>
    </source>
</evidence>
<gene>
    <name evidence="4" type="ORF">ACFOGJ_00200</name>
</gene>
<dbReference type="PANTHER" id="PTHR34475:SF1">
    <property type="entry name" value="CYTOSKELETON PROTEIN RODZ"/>
    <property type="match status" value="1"/>
</dbReference>
<dbReference type="SUPFAM" id="SSF47413">
    <property type="entry name" value="lambda repressor-like DNA-binding domains"/>
    <property type="match status" value="1"/>
</dbReference>
<feature type="region of interest" description="Disordered" evidence="1">
    <location>
        <begin position="174"/>
        <end position="355"/>
    </location>
</feature>
<dbReference type="InterPro" id="IPR025194">
    <property type="entry name" value="RodZ-like_C"/>
</dbReference>
<feature type="transmembrane region" description="Helical" evidence="2">
    <location>
        <begin position="134"/>
        <end position="154"/>
    </location>
</feature>
<keyword evidence="5" id="KW-1185">Reference proteome</keyword>
<feature type="compositionally biased region" description="Low complexity" evidence="1">
    <location>
        <begin position="217"/>
        <end position="262"/>
    </location>
</feature>
<evidence type="ECO:0000259" key="3">
    <source>
        <dbReference type="PROSITE" id="PS50943"/>
    </source>
</evidence>
<keyword evidence="2" id="KW-1133">Transmembrane helix</keyword>
<feature type="domain" description="HTH cro/C1-type" evidence="3">
    <location>
        <begin position="42"/>
        <end position="74"/>
    </location>
</feature>
<feature type="compositionally biased region" description="Polar residues" evidence="1">
    <location>
        <begin position="307"/>
        <end position="317"/>
    </location>
</feature>
<dbReference type="InterPro" id="IPR050400">
    <property type="entry name" value="Bact_Cytoskel_RodZ"/>
</dbReference>
<sequence length="454" mass="46998">MSSERSRRIALLEQRKSKDLGFHDPDPDARGTGIYSGIGDVLRQARERRGLTLQEVAAHLRISESYLAAIECGRFSQLPGRSYVLGFLRSYGKFLDLNPDKVVAQYKAEDDDDFARKQQLKFPTVRPEGRTPGLWLLPVVTIVAAVGYLGWYGWKTDLVSFDAIVPDVPARLQAESGPTADAPAAGSGTAADAGTAATGLLDRRDGGDTTGEEMRLARNGGADAAETAAAARAGEPAADAATAAPVAESDPATGTVAGGVTAETRADPGADPAAIDTPSPDTATTDATAADASEPPPLPSDPAPQEGQVQSGQTRDTAQMAAAGNVTTTEARSGMPSGDPAGEAAPTAGGAADAPAQGRVFGTEQSRVVLRANADTWVQVEDAQRNLLLTRVLKAGDIYRAPNQSGLVLMTGNAGGLVVEVDGEAIPSLGPRGAVRRNVSLDPERLLDGSQLVN</sequence>
<feature type="compositionally biased region" description="Basic and acidic residues" evidence="1">
    <location>
        <begin position="201"/>
        <end position="216"/>
    </location>
</feature>
<reference evidence="5" key="1">
    <citation type="journal article" date="2019" name="Int. J. Syst. Evol. Microbiol.">
        <title>The Global Catalogue of Microorganisms (GCM) 10K type strain sequencing project: providing services to taxonomists for standard genome sequencing and annotation.</title>
        <authorList>
            <consortium name="The Broad Institute Genomics Platform"/>
            <consortium name="The Broad Institute Genome Sequencing Center for Infectious Disease"/>
            <person name="Wu L."/>
            <person name="Ma J."/>
        </authorList>
    </citation>
    <scope>NUCLEOTIDE SEQUENCE [LARGE SCALE GENOMIC DNA]</scope>
    <source>
        <strain evidence="5">KCTC 42964</strain>
    </source>
</reference>
<dbReference type="SMART" id="SM00530">
    <property type="entry name" value="HTH_XRE"/>
    <property type="match status" value="1"/>
</dbReference>
<dbReference type="InterPro" id="IPR001387">
    <property type="entry name" value="Cro/C1-type_HTH"/>
</dbReference>